<name>A0ABR2FX52_9ROSI</name>
<keyword evidence="1" id="KW-0812">Transmembrane</keyword>
<reference evidence="2 3" key="1">
    <citation type="journal article" date="2024" name="G3 (Bethesda)">
        <title>Genome assembly of Hibiscus sabdariffa L. provides insights into metabolisms of medicinal natural products.</title>
        <authorList>
            <person name="Kim T."/>
        </authorList>
    </citation>
    <scope>NUCLEOTIDE SEQUENCE [LARGE SCALE GENOMIC DNA]</scope>
    <source>
        <strain evidence="2">TK-2024</strain>
        <tissue evidence="2">Old leaves</tissue>
    </source>
</reference>
<evidence type="ECO:0000313" key="3">
    <source>
        <dbReference type="Proteomes" id="UP001472677"/>
    </source>
</evidence>
<dbReference type="EMBL" id="JBBPBM010000004">
    <property type="protein sequence ID" value="KAK8588835.1"/>
    <property type="molecule type" value="Genomic_DNA"/>
</dbReference>
<proteinExistence type="predicted"/>
<accession>A0ABR2FX52</accession>
<gene>
    <name evidence="2" type="ORF">V6N12_023248</name>
</gene>
<comment type="caution">
    <text evidence="2">The sequence shown here is derived from an EMBL/GenBank/DDBJ whole genome shotgun (WGS) entry which is preliminary data.</text>
</comment>
<keyword evidence="3" id="KW-1185">Reference proteome</keyword>
<evidence type="ECO:0000313" key="2">
    <source>
        <dbReference type="EMBL" id="KAK8588835.1"/>
    </source>
</evidence>
<organism evidence="2 3">
    <name type="scientific">Hibiscus sabdariffa</name>
    <name type="common">roselle</name>
    <dbReference type="NCBI Taxonomy" id="183260"/>
    <lineage>
        <taxon>Eukaryota</taxon>
        <taxon>Viridiplantae</taxon>
        <taxon>Streptophyta</taxon>
        <taxon>Embryophyta</taxon>
        <taxon>Tracheophyta</taxon>
        <taxon>Spermatophyta</taxon>
        <taxon>Magnoliopsida</taxon>
        <taxon>eudicotyledons</taxon>
        <taxon>Gunneridae</taxon>
        <taxon>Pentapetalae</taxon>
        <taxon>rosids</taxon>
        <taxon>malvids</taxon>
        <taxon>Malvales</taxon>
        <taxon>Malvaceae</taxon>
        <taxon>Malvoideae</taxon>
        <taxon>Hibiscus</taxon>
    </lineage>
</organism>
<evidence type="ECO:0000256" key="1">
    <source>
        <dbReference type="SAM" id="Phobius"/>
    </source>
</evidence>
<keyword evidence="1" id="KW-1133">Transmembrane helix</keyword>
<sequence length="102" mass="11384">MDYSADLRRGRAILESESGETLWGCLMVYVVGSGGYINLFKSRLTLMRRLLSLDWEVKFCKINCVCNRAVDTLTCLSRGLPVSETIFNVVPCVVLGSIQKGF</sequence>
<keyword evidence="1" id="KW-0472">Membrane</keyword>
<dbReference type="Proteomes" id="UP001472677">
    <property type="component" value="Unassembled WGS sequence"/>
</dbReference>
<feature type="transmembrane region" description="Helical" evidence="1">
    <location>
        <begin position="21"/>
        <end position="40"/>
    </location>
</feature>
<protein>
    <submittedName>
        <fullName evidence="2">Uncharacterized protein</fullName>
    </submittedName>
</protein>